<dbReference type="PANTHER" id="PTHR13650">
    <property type="entry name" value="SPATACSIN"/>
    <property type="match status" value="1"/>
</dbReference>
<feature type="region of interest" description="Disordered" evidence="1">
    <location>
        <begin position="1638"/>
        <end position="1658"/>
    </location>
</feature>
<evidence type="ECO:0000313" key="3">
    <source>
        <dbReference type="EMBL" id="OAE20540.1"/>
    </source>
</evidence>
<reference evidence="3" key="1">
    <citation type="submission" date="2016-03" db="EMBL/GenBank/DDBJ databases">
        <title>Mechanisms controlling the formation of the plant cell surface in tip-growing cells are functionally conserved among land plants.</title>
        <authorList>
            <person name="Honkanen S."/>
            <person name="Jones V.A."/>
            <person name="Morieri G."/>
            <person name="Champion C."/>
            <person name="Hetherington A.J."/>
            <person name="Kelly S."/>
            <person name="Saint-Marcoux D."/>
            <person name="Proust H."/>
            <person name="Prescott H."/>
            <person name="Dolan L."/>
        </authorList>
    </citation>
    <scope>NUCLEOTIDE SEQUENCE [LARGE SCALE GENOMIC DNA]</scope>
    <source>
        <tissue evidence="3">Whole gametophyte</tissue>
    </source>
</reference>
<dbReference type="Pfam" id="PF14649">
    <property type="entry name" value="Spatacsin_C"/>
    <property type="match status" value="1"/>
</dbReference>
<feature type="compositionally biased region" description="Basic and acidic residues" evidence="1">
    <location>
        <begin position="290"/>
        <end position="321"/>
    </location>
</feature>
<feature type="region of interest" description="Disordered" evidence="1">
    <location>
        <begin position="2815"/>
        <end position="2886"/>
    </location>
</feature>
<proteinExistence type="predicted"/>
<feature type="region of interest" description="Disordered" evidence="1">
    <location>
        <begin position="259"/>
        <end position="366"/>
    </location>
</feature>
<gene>
    <name evidence="3" type="ORF">AXG93_948s1480</name>
</gene>
<feature type="compositionally biased region" description="Polar residues" evidence="1">
    <location>
        <begin position="2426"/>
        <end position="2445"/>
    </location>
</feature>
<feature type="compositionally biased region" description="Basic and acidic residues" evidence="1">
    <location>
        <begin position="2839"/>
        <end position="2851"/>
    </location>
</feature>
<feature type="region of interest" description="Disordered" evidence="1">
    <location>
        <begin position="1126"/>
        <end position="1149"/>
    </location>
</feature>
<feature type="region of interest" description="Disordered" evidence="1">
    <location>
        <begin position="2379"/>
        <end position="2447"/>
    </location>
</feature>
<feature type="compositionally biased region" description="Basic and acidic residues" evidence="1">
    <location>
        <begin position="435"/>
        <end position="447"/>
    </location>
</feature>
<feature type="domain" description="Spatacsin C-terminal" evidence="2">
    <location>
        <begin position="3112"/>
        <end position="3404"/>
    </location>
</feature>
<feature type="compositionally biased region" description="Low complexity" evidence="1">
    <location>
        <begin position="2252"/>
        <end position="2268"/>
    </location>
</feature>
<keyword evidence="4" id="KW-1185">Reference proteome</keyword>
<dbReference type="Proteomes" id="UP000077202">
    <property type="component" value="Unassembled WGS sequence"/>
</dbReference>
<dbReference type="GO" id="GO:0005737">
    <property type="term" value="C:cytoplasm"/>
    <property type="evidence" value="ECO:0007669"/>
    <property type="project" value="TreeGrafter"/>
</dbReference>
<evidence type="ECO:0000259" key="2">
    <source>
        <dbReference type="Pfam" id="PF14649"/>
    </source>
</evidence>
<name>A0A176VI36_MARPO</name>
<feature type="region of interest" description="Disordered" evidence="1">
    <location>
        <begin position="115"/>
        <end position="138"/>
    </location>
</feature>
<sequence>MVEMDSEAEVEKEAPAVLQLHSWGNSPLPIAALTSAAISPSRQLLLLQSKDRDVVFLPLGASTAAQTASSLPPTTPDPPRRVLSFSSSSRNPTTPFATPATPIAAVGHSARTLSSPASVSTPYASPLGGTPPSSPRSAAFANISKLRGNPVPETPSTPYFTPSFNPLFTPPYGSGNGSSAPAKSCSAPPPTDLRALPYPILCDVDHFAWGCNGDGFGSEGPSGPFKEVLLTSGHDGLVFHCFSHTYRPDYGVVNSANIPASEVSSGQGGPKAKERKRREGKWRNWGQTEQDSRLELRRRLDETSDRTETSSEDKSSDEGVERSGSAELKLERGKRKQRPSVESTERGEDGEDNSRRDRSQSSDEKNEFVSYLVDKELEHSEDGLQLKYLGAQTWPSSALVVSFRIAKDTPAYSVLTSLKTRDEFVKSASSSEPAPDTKEEDRSKTSEKPVASDGNSGQQVHSEVQDVISSPSYNMLGIVAGQLLRASEMDMEDDEEVSEPVHARPVNQKNLKYRETRPLLISIALVMDWGIKWVARIDLNKRISKEACRIPWTSFTFARDRLLGLKEDGEVFVWGALTGSLVACIDVVDHCGLNPPSSLSLNRETAKGRNNEQTTNNREDITGQGNGGSKAGHEASRVDSQLTVVSTLRSKRKFTHIAVTANCLLLVVSDDKGLLFLVSTDSYFSEHASGLGDPSLNQKRYDSQNLRVMSYWNVGGSDIGVLVSSHELPDRHWLNSTKSDKDTAILGRGSNTQQRLRSEEQFARSMENGPGPPPRAISKATRSASGFSPRVQLARHGAANASVSAVKSTVRRVFLPCQRSESPVIVALSPYGVTALVRPLENKGDVFTITQNILRILGGAVDERDLYEKVRKKSGGRVEMRSSYVGDTLAFCSQGSMYLVTATSLHVVLPPLAVSWSQSAPLTLVPQEQEWPAINDSETQSRWDELNMGMNSRGTMLQRWQSEVLDRALVWDGLEEAEVLCLENGWSPRLLRLRRLQLALDFVRVEEIEQALEALVHVGAAESGVLYVLFAAVELMLNRHGSDNELAQASRLLSLAASFTTKLVRQHGMKGWDRGREQRQGTDFASKQLPAESSFEPSKYKTTIGLVELARFLEVIRNLQDRLEAKRRGPNRKKGDSAGGDGVYIPTDGRPNLDVIEEGNEEYLVSFPQEQGGVGEMKDMVTSFRADESISAQDSTLLGPSSSSALVATGGFVGPGGVWELSPPGADSLKGTRRSSPLESPSEMFARWEKDNVDAYGIVKDALKASGRLALAVAQLHRLRRKAENDGSEDRSSNSDDDVFAELLHIGRGIVYELLCKGKTGVALAALRRLGEDIDIALRELALGTLRRFLRGQVVKELQRLRCLTLNDFQLLERVSLTERIYPSSSFWSTYRTRQQLLRASPDSDERSSVNEEVELLLFLDMGADDGLTIKCGEVDGVVLGSWSMIDEPGILEVTQLQDSSSTGYWAAAAVWLQHWDQLTVDRILLEQPLLTGQLISWEARLEFNIAHHNWEEVATLLDTVPSYVLREGELHVQLDCDDSVSSAENLPFPGIPTYTGHAGQDWSDLDVEAVEAVVPKVHVLALDLTPICSTWMWQMIEERLVKNHIFLRAYWKGTLEIMSLFARAGLLYHRYGGRVSNSRSKDGSLHGTVSGPTKGSRLHKDAVRAIHELAVQHCVRHNLPHMLELYLDHHSLALDKGSASVMQALVGDCQWALWLLYSRLQRREYDASFANARTILAPSKSPGRHFEVSDLDVFLPTVDDMAEAGGEIMALSTLMFAPVPLQKCLCPGSVSRHSGPSWQCTLENLQPGLQRFPTLWRSLVVTCFGHDTRGSSSGSSLKAGSSGGLAQYLHWREGLFSSASGDTSLLQMMPRWLPQRVRRLLQLSVQGPAGGVQMAVQRGIEAPSRGTVSGEKGHAAELNMLESQVAAWEESIQKAIEEELYAPSTEDTGLGLEHHLRRGRALAAFNSLLGSRIQSGAFASHDAGSKVGHPPLTSSEMQSLLGPLSAHEEKLLATVAPLAIMQYENPVVVAACAFFCELCGLSANVLRLDVAALRRISEYCKVHDQIEPVPSGGGPGVTRETTNWVKAYGADMANLLAQALADEYLNAGVEMLSSKPEASRSRRPSQALVTVLQYLEKASLKDEGMRRVEGGSPGAWLHSGQGDGSQLRAMQRSMSERWSLVTAFCRAHHLPLSTTYLATLARDNDWVGFLSEAQLEGCPLDTLRTVVAKEFTDARLQSHLLTVLKSLPNPTSEKSTGTSSGSSSLGSPFTSAIPNMGMTGELFSLLAECEQSSKRAGKALLTKAKDLRWPLLAVVASCFSDATPLSCLTVWLEITAARETSAIQVSDAAAQISARVGAAVEATNALAGSSRTSGFRFSRTCAKRRRRMSPEEANAPLEGQQPQQEDVASTSSAAGSSSQPSQTGWNSSTIGQKGQTTGEGSSFVTDGAGEQESLAAMVAVLCEQQRFLPLLRAFDLFTPASSFLPFLRFLQAFSQMRISEASAHLAAFTALLKEETHQQHVPSRSAKSNSAWITKAAVAAADAMHAACTSAYERRCLLQLLSGSDFGDGGHAAMRFRRLYWKIQLAEPALREGSELVTDGTNLDDEGLLDALEKSGQWEQARSWARQLDLSSGGSSLHHVTETQAEAMVTEWRELLWDVPEERVALWNHCQALFTMHAFPALRAGKFFLKHADAVEAEVSSTELHNILLLALQWLSGSITNTSPVYPLHLLHELETRVWLLAVESSVETQDGRYSTSLVSMQSTPVGGLSHEICASNPAAVNPVDRTAVAVAVVDSHLKRSNLRKLDAEGLGRAQSLDTGTGSSPTKTASSKFKRRAKEQAQVKRIHLDISESTASDSEDSPGRARGERKNGSQEAVSDDLPPKAEDIVASWEERVGEREVERAVLALLEVGQVSAAKQLQQKLSPGHVPLELSLVEAALQVAGLSTPTTKGAVTTSIIQPTIVDYLKSEKLLEDLSSVTPMEVFKVLMSGCREGCGRGLIRRISAVAQIANFLVMPFNEAFSKQPTQLLQLLALKGQDALEEAKVLVSNHTMIPASIARILAESFLKGLLAAHRGGYMDSEQREEGPAPLLWRPSDFVRWAKVCPSEPEIGHALMRLVISGRDMPHACEVELIILAHQYYESSACLDGVDVLVALAATRVDSYVSEGDFSSLARLVTGISNFQSLRFILDLLIENGQLELLLKKRAVVDPALESSASVRGFRMAVLSALKHFNPLDQDAFAMVYSNFSMNFEMADLLESRGINLLEQCTQKPNGEADQTQEYLDIMKFFVEAARVYSGLEAGNKTRWCCAQAQLISLQLRLPEIDWLKRNDTAARCLLVDRPRFQEALIVAEAYSLNQSAEWVLVIWNQMLVPGRIDQFLNDFIAALPLTHNMLLEISRFYRSELTARGGDQASSSRWLAPGGVPLELAMYMKKSFRSLLKHTRDVKDRLQLATFATGFSEVVDACMRTLDIMPATAGPLILRKGHGGAYLPIM</sequence>
<evidence type="ECO:0000313" key="4">
    <source>
        <dbReference type="Proteomes" id="UP000077202"/>
    </source>
</evidence>
<accession>A0A176VI36</accession>
<feature type="compositionally biased region" description="Low complexity" evidence="1">
    <location>
        <begin position="2410"/>
        <end position="2425"/>
    </location>
</feature>
<dbReference type="PANTHER" id="PTHR13650:SF0">
    <property type="entry name" value="SPATACSIN"/>
    <property type="match status" value="1"/>
</dbReference>
<feature type="region of interest" description="Disordered" evidence="1">
    <location>
        <begin position="759"/>
        <end position="780"/>
    </location>
</feature>
<evidence type="ECO:0000256" key="1">
    <source>
        <dbReference type="SAM" id="MobiDB-lite"/>
    </source>
</evidence>
<organism evidence="3 4">
    <name type="scientific">Marchantia polymorpha subsp. ruderalis</name>
    <dbReference type="NCBI Taxonomy" id="1480154"/>
    <lineage>
        <taxon>Eukaryota</taxon>
        <taxon>Viridiplantae</taxon>
        <taxon>Streptophyta</taxon>
        <taxon>Embryophyta</taxon>
        <taxon>Marchantiophyta</taxon>
        <taxon>Marchantiopsida</taxon>
        <taxon>Marchantiidae</taxon>
        <taxon>Marchantiales</taxon>
        <taxon>Marchantiaceae</taxon>
        <taxon>Marchantia</taxon>
    </lineage>
</organism>
<dbReference type="InterPro" id="IPR028107">
    <property type="entry name" value="Spatacsin_C_dom"/>
</dbReference>
<protein>
    <recommendedName>
        <fullName evidence="2">Spatacsin C-terminal domain-containing protein</fullName>
    </recommendedName>
</protein>
<dbReference type="InterPro" id="IPR028103">
    <property type="entry name" value="Spatacsin"/>
</dbReference>
<feature type="region of interest" description="Disordered" evidence="1">
    <location>
        <begin position="2248"/>
        <end position="2268"/>
    </location>
</feature>
<feature type="region of interest" description="Disordered" evidence="1">
    <location>
        <begin position="424"/>
        <end position="464"/>
    </location>
</feature>
<dbReference type="EMBL" id="LVLJ01003603">
    <property type="protein sequence ID" value="OAE20540.1"/>
    <property type="molecule type" value="Genomic_DNA"/>
</dbReference>
<feature type="region of interest" description="Disordered" evidence="1">
    <location>
        <begin position="599"/>
        <end position="636"/>
    </location>
</feature>
<feature type="compositionally biased region" description="Polar residues" evidence="1">
    <location>
        <begin position="2817"/>
        <end position="2832"/>
    </location>
</feature>
<feature type="compositionally biased region" description="Polar residues" evidence="1">
    <location>
        <begin position="453"/>
        <end position="464"/>
    </location>
</feature>
<feature type="compositionally biased region" description="Basic and acidic residues" evidence="1">
    <location>
        <begin position="343"/>
        <end position="366"/>
    </location>
</feature>
<feature type="compositionally biased region" description="Basic and acidic residues" evidence="1">
    <location>
        <begin position="2862"/>
        <end position="2873"/>
    </location>
</feature>
<feature type="region of interest" description="Disordered" evidence="1">
    <location>
        <begin position="65"/>
        <end position="100"/>
    </location>
</feature>
<comment type="caution">
    <text evidence="3">The sequence shown here is derived from an EMBL/GenBank/DDBJ whole genome shotgun (WGS) entry which is preliminary data.</text>
</comment>